<gene>
    <name evidence="6" type="ORF">GCM10017577_66110</name>
</gene>
<keyword evidence="3" id="KW-0472">Membrane</keyword>
<dbReference type="Proteomes" id="UP001143463">
    <property type="component" value="Unassembled WGS sequence"/>
</dbReference>
<feature type="transmembrane region" description="Helical" evidence="3">
    <location>
        <begin position="498"/>
        <end position="517"/>
    </location>
</feature>
<dbReference type="SUPFAM" id="SSF51735">
    <property type="entry name" value="NAD(P)-binding Rossmann-fold domains"/>
    <property type="match status" value="2"/>
</dbReference>
<organism evidence="6 7">
    <name type="scientific">Pseudonocardia halophobica</name>
    <dbReference type="NCBI Taxonomy" id="29401"/>
    <lineage>
        <taxon>Bacteria</taxon>
        <taxon>Bacillati</taxon>
        <taxon>Actinomycetota</taxon>
        <taxon>Actinomycetes</taxon>
        <taxon>Pseudonocardiales</taxon>
        <taxon>Pseudonocardiaceae</taxon>
        <taxon>Pseudonocardia</taxon>
    </lineage>
</organism>
<dbReference type="PROSITE" id="PS51202">
    <property type="entry name" value="RCK_C"/>
    <property type="match status" value="1"/>
</dbReference>
<dbReference type="GO" id="GO:0005886">
    <property type="term" value="C:plasma membrane"/>
    <property type="evidence" value="ECO:0007669"/>
    <property type="project" value="UniProtKB-SubCell"/>
</dbReference>
<evidence type="ECO:0000256" key="1">
    <source>
        <dbReference type="ARBA" id="ARBA00004651"/>
    </source>
</evidence>
<dbReference type="Gene3D" id="1.10.287.70">
    <property type="match status" value="1"/>
</dbReference>
<keyword evidence="3" id="KW-1133">Transmembrane helix</keyword>
<proteinExistence type="predicted"/>
<dbReference type="InterPro" id="IPR006037">
    <property type="entry name" value="RCK_C"/>
</dbReference>
<dbReference type="Pfam" id="PF02254">
    <property type="entry name" value="TrkA_N"/>
    <property type="match status" value="2"/>
</dbReference>
<feature type="transmembrane region" description="Helical" evidence="3">
    <location>
        <begin position="267"/>
        <end position="287"/>
    </location>
</feature>
<comment type="caution">
    <text evidence="6">The sequence shown here is derived from an EMBL/GenBank/DDBJ whole genome shotgun (WGS) entry which is preliminary data.</text>
</comment>
<feature type="region of interest" description="Disordered" evidence="2">
    <location>
        <begin position="222"/>
        <end position="241"/>
    </location>
</feature>
<dbReference type="SUPFAM" id="SSF81324">
    <property type="entry name" value="Voltage-gated potassium channels"/>
    <property type="match status" value="1"/>
</dbReference>
<feature type="compositionally biased region" description="Low complexity" evidence="2">
    <location>
        <begin position="222"/>
        <end position="236"/>
    </location>
</feature>
<protein>
    <recommendedName>
        <fullName evidence="8">Trk K+ transport system, NAD-binding component</fullName>
    </recommendedName>
</protein>
<keyword evidence="7" id="KW-1185">Reference proteome</keyword>
<sequence length="595" mass="62757">MMAERSGHVVVCGIGAVGFRTVEQLHASGIDVVVVDGGDEPEPVTEHLLGLWEIPRVAGRPRDALVEAGVEQAAAVVVVPDDDLVATETALLARRLAPGARLVVRVANRAVGRALAEVTGRGSVLDVAALSAPSVVEACLGQRPHPVEMGGRTFVVATLEAPRVGTLRALFDDLAPLAVAGPDPEQVICPGRDHRVPAGARVTVIGTEEQFAAVGRPVEPVGPVPHRAGARSAGAERAARRDEEGGRATVLTVLRTLLAEAERPLKVTAGVLLLLFVASVFVLRSGYVKPDGSHMTWVDAVYFSVETIGTVGYGDFSFAEQATWLRVYAIGMMFLGVVLAAVLFALLTQLLVSSSIERSVGRRRIGAMRGHVIVVGLGAVGIGVLEGLLAAGARPVVLERDPANRHLARARELGVPVVTGDATDTAVLSSINLREATAVAVLTSDDLVNVEAGLAIRDQLRDRWPAVPVVLRMFDRDLSEAVEEGFAFRYVRSTAALAAPWFVGAALGLDVLGTFYVDRIPFMVGRLAVGPALDGVAMRELSARTRVVALHRAGAGTLEHPPRRDTRFAAGDDAYVVGPYSELLALLRPDGQASE</sequence>
<feature type="transmembrane region" description="Helical" evidence="3">
    <location>
        <begin position="327"/>
        <end position="352"/>
    </location>
</feature>
<dbReference type="Gene3D" id="3.40.50.720">
    <property type="entry name" value="NAD(P)-binding Rossmann-like Domain"/>
    <property type="match status" value="2"/>
</dbReference>
<dbReference type="PANTHER" id="PTHR43833">
    <property type="entry name" value="POTASSIUM CHANNEL PROTEIN 2-RELATED-RELATED"/>
    <property type="match status" value="1"/>
</dbReference>
<feature type="domain" description="RCK N-terminal" evidence="4">
    <location>
        <begin position="369"/>
        <end position="492"/>
    </location>
</feature>
<dbReference type="InterPro" id="IPR036291">
    <property type="entry name" value="NAD(P)-bd_dom_sf"/>
</dbReference>
<dbReference type="InterPro" id="IPR003148">
    <property type="entry name" value="RCK_N"/>
</dbReference>
<dbReference type="InterPro" id="IPR013099">
    <property type="entry name" value="K_chnl_dom"/>
</dbReference>
<dbReference type="PROSITE" id="PS51201">
    <property type="entry name" value="RCK_N"/>
    <property type="match status" value="2"/>
</dbReference>
<comment type="subcellular location">
    <subcellularLocation>
        <location evidence="1">Cell membrane</location>
        <topology evidence="1">Multi-pass membrane protein</topology>
    </subcellularLocation>
</comment>
<dbReference type="AlphaFoldDB" id="A0A9W6P0F5"/>
<evidence type="ECO:0000259" key="5">
    <source>
        <dbReference type="PROSITE" id="PS51202"/>
    </source>
</evidence>
<accession>A0A9W6P0F5</accession>
<reference evidence="6" key="1">
    <citation type="journal article" date="2014" name="Int. J. Syst. Evol. Microbiol.">
        <title>Complete genome sequence of Corynebacterium casei LMG S-19264T (=DSM 44701T), isolated from a smear-ripened cheese.</title>
        <authorList>
            <consortium name="US DOE Joint Genome Institute (JGI-PGF)"/>
            <person name="Walter F."/>
            <person name="Albersmeier A."/>
            <person name="Kalinowski J."/>
            <person name="Ruckert C."/>
        </authorList>
    </citation>
    <scope>NUCLEOTIDE SEQUENCE</scope>
    <source>
        <strain evidence="6">VKM Ac-1069</strain>
    </source>
</reference>
<keyword evidence="3" id="KW-0812">Transmembrane</keyword>
<evidence type="ECO:0000313" key="7">
    <source>
        <dbReference type="Proteomes" id="UP001143463"/>
    </source>
</evidence>
<dbReference type="PANTHER" id="PTHR43833:SF11">
    <property type="entry name" value="VOLTAGE-GATED POTASSIUM CHANNEL KCH"/>
    <property type="match status" value="1"/>
</dbReference>
<dbReference type="InterPro" id="IPR050721">
    <property type="entry name" value="Trk_Ktr_HKT_K-transport"/>
</dbReference>
<evidence type="ECO:0008006" key="8">
    <source>
        <dbReference type="Google" id="ProtNLM"/>
    </source>
</evidence>
<dbReference type="GO" id="GO:0006813">
    <property type="term" value="P:potassium ion transport"/>
    <property type="evidence" value="ECO:0007669"/>
    <property type="project" value="InterPro"/>
</dbReference>
<dbReference type="EMBL" id="BSFQ01000047">
    <property type="protein sequence ID" value="GLL15460.1"/>
    <property type="molecule type" value="Genomic_DNA"/>
</dbReference>
<evidence type="ECO:0000259" key="4">
    <source>
        <dbReference type="PROSITE" id="PS51201"/>
    </source>
</evidence>
<feature type="transmembrane region" description="Helical" evidence="3">
    <location>
        <begin position="372"/>
        <end position="393"/>
    </location>
</feature>
<reference evidence="6" key="2">
    <citation type="submission" date="2023-01" db="EMBL/GenBank/DDBJ databases">
        <authorList>
            <person name="Sun Q."/>
            <person name="Evtushenko L."/>
        </authorList>
    </citation>
    <scope>NUCLEOTIDE SEQUENCE</scope>
    <source>
        <strain evidence="6">VKM Ac-1069</strain>
    </source>
</reference>
<feature type="domain" description="RCK N-terminal" evidence="4">
    <location>
        <begin position="6"/>
        <end position="133"/>
    </location>
</feature>
<feature type="domain" description="RCK C-terminal" evidence="5">
    <location>
        <begin position="510"/>
        <end position="592"/>
    </location>
</feature>
<dbReference type="GO" id="GO:0008324">
    <property type="term" value="F:monoatomic cation transmembrane transporter activity"/>
    <property type="evidence" value="ECO:0007669"/>
    <property type="project" value="InterPro"/>
</dbReference>
<name>A0A9W6P0F5_9PSEU</name>
<evidence type="ECO:0000256" key="3">
    <source>
        <dbReference type="SAM" id="Phobius"/>
    </source>
</evidence>
<evidence type="ECO:0000313" key="6">
    <source>
        <dbReference type="EMBL" id="GLL15460.1"/>
    </source>
</evidence>
<dbReference type="Pfam" id="PF07885">
    <property type="entry name" value="Ion_trans_2"/>
    <property type="match status" value="1"/>
</dbReference>
<evidence type="ECO:0000256" key="2">
    <source>
        <dbReference type="SAM" id="MobiDB-lite"/>
    </source>
</evidence>